<dbReference type="PROSITE" id="PS51892">
    <property type="entry name" value="SUBTILASE"/>
    <property type="match status" value="1"/>
</dbReference>
<protein>
    <submittedName>
        <fullName evidence="7">S8 family peptidase</fullName>
    </submittedName>
</protein>
<dbReference type="InterPro" id="IPR050131">
    <property type="entry name" value="Peptidase_S8_subtilisin-like"/>
</dbReference>
<dbReference type="Pfam" id="PF00082">
    <property type="entry name" value="Peptidase_S8"/>
    <property type="match status" value="1"/>
</dbReference>
<dbReference type="SUPFAM" id="SSF52743">
    <property type="entry name" value="Subtilisin-like"/>
    <property type="match status" value="1"/>
</dbReference>
<dbReference type="Proteomes" id="UP001183420">
    <property type="component" value="Unassembled WGS sequence"/>
</dbReference>
<dbReference type="InterPro" id="IPR036852">
    <property type="entry name" value="Peptidase_S8/S53_dom_sf"/>
</dbReference>
<dbReference type="PRINTS" id="PR00723">
    <property type="entry name" value="SUBTILISIN"/>
</dbReference>
<evidence type="ECO:0000256" key="5">
    <source>
        <dbReference type="PROSITE-ProRule" id="PRU01240"/>
    </source>
</evidence>
<proteinExistence type="inferred from homology"/>
<evidence type="ECO:0000256" key="2">
    <source>
        <dbReference type="ARBA" id="ARBA00022670"/>
    </source>
</evidence>
<dbReference type="CDD" id="cd04077">
    <property type="entry name" value="Peptidases_S8_PCSK9_ProteinaseK_like"/>
    <property type="match status" value="1"/>
</dbReference>
<keyword evidence="3" id="KW-0378">Hydrolase</keyword>
<sequence length="291" mass="29840">MAITTQKQAPWGLARISHRDTLTSSTFGQYVYDDAAGDGVDVYVLSTGININHVDFDYRARWGFTIHEEDEDDDGNGLGTHLAGIVAGKKFGVAKKALVHAVQVARSDGSAEPKDLIRGLEFVARSAQEVGRPAVALLAPQVTVKNAELDAAVAAAVAQGVFVVVAAGDDNDDAVNRSPAGAPSAFTVGASSIADELAYPSNYGGPVDLFAPGLNVESAWIGSSTMENTMSGTAQAAAHVAGLAAYLISTSKDITAANVGAAITALATKDALSDIPTGSSNLLAYNNAFGS</sequence>
<evidence type="ECO:0000259" key="6">
    <source>
        <dbReference type="Pfam" id="PF00082"/>
    </source>
</evidence>
<organism evidence="7 8">
    <name type="scientific">Streptomyces millisiae</name>
    <dbReference type="NCBI Taxonomy" id="3075542"/>
    <lineage>
        <taxon>Bacteria</taxon>
        <taxon>Bacillati</taxon>
        <taxon>Actinomycetota</taxon>
        <taxon>Actinomycetes</taxon>
        <taxon>Kitasatosporales</taxon>
        <taxon>Streptomycetaceae</taxon>
        <taxon>Streptomyces</taxon>
    </lineage>
</organism>
<name>A0ABU2LPW5_9ACTN</name>
<evidence type="ECO:0000256" key="3">
    <source>
        <dbReference type="ARBA" id="ARBA00022801"/>
    </source>
</evidence>
<comment type="caution">
    <text evidence="7">The sequence shown here is derived from an EMBL/GenBank/DDBJ whole genome shotgun (WGS) entry which is preliminary data.</text>
</comment>
<evidence type="ECO:0000256" key="1">
    <source>
        <dbReference type="ARBA" id="ARBA00011073"/>
    </source>
</evidence>
<dbReference type="InterPro" id="IPR000209">
    <property type="entry name" value="Peptidase_S8/S53_dom"/>
</dbReference>
<comment type="similarity">
    <text evidence="1 5">Belongs to the peptidase S8 family.</text>
</comment>
<dbReference type="Gene3D" id="3.40.50.200">
    <property type="entry name" value="Peptidase S8/S53 domain"/>
    <property type="match status" value="1"/>
</dbReference>
<accession>A0ABU2LPW5</accession>
<evidence type="ECO:0000313" key="7">
    <source>
        <dbReference type="EMBL" id="MDT0319308.1"/>
    </source>
</evidence>
<evidence type="ECO:0000313" key="8">
    <source>
        <dbReference type="Proteomes" id="UP001183420"/>
    </source>
</evidence>
<dbReference type="InterPro" id="IPR015500">
    <property type="entry name" value="Peptidase_S8_subtilisin-rel"/>
</dbReference>
<reference evidence="8" key="1">
    <citation type="submission" date="2023-07" db="EMBL/GenBank/DDBJ databases">
        <title>30 novel species of actinomycetes from the DSMZ collection.</title>
        <authorList>
            <person name="Nouioui I."/>
        </authorList>
    </citation>
    <scope>NUCLEOTIDE SEQUENCE [LARGE SCALE GENOMIC DNA]</scope>
    <source>
        <strain evidence="8">DSM 44918</strain>
    </source>
</reference>
<dbReference type="PANTHER" id="PTHR43806">
    <property type="entry name" value="PEPTIDASE S8"/>
    <property type="match status" value="1"/>
</dbReference>
<keyword evidence="2" id="KW-0645">Protease</keyword>
<dbReference type="PANTHER" id="PTHR43806:SF11">
    <property type="entry name" value="CEREVISIN-RELATED"/>
    <property type="match status" value="1"/>
</dbReference>
<feature type="domain" description="Peptidase S8/S53" evidence="6">
    <location>
        <begin position="37"/>
        <end position="269"/>
    </location>
</feature>
<dbReference type="EMBL" id="JAVREM010000012">
    <property type="protein sequence ID" value="MDT0319308.1"/>
    <property type="molecule type" value="Genomic_DNA"/>
</dbReference>
<keyword evidence="8" id="KW-1185">Reference proteome</keyword>
<dbReference type="InterPro" id="IPR034193">
    <property type="entry name" value="PCSK9_ProteinaseK-like"/>
</dbReference>
<keyword evidence="4" id="KW-0720">Serine protease</keyword>
<comment type="caution">
    <text evidence="5">Lacks conserved residue(s) required for the propagation of feature annotation.</text>
</comment>
<evidence type="ECO:0000256" key="4">
    <source>
        <dbReference type="ARBA" id="ARBA00022825"/>
    </source>
</evidence>
<gene>
    <name evidence="7" type="ORF">RNC47_13265</name>
</gene>
<dbReference type="RefSeq" id="WP_311598535.1">
    <property type="nucleotide sequence ID" value="NZ_JAVREM010000012.1"/>
</dbReference>